<sequence>MAAANTYSSSTAQIPSLSPAELSYLHTSLSYPHNPIRTDGRAATQFRPLTAETDILPGANGSARIGFADGTQAIVGVKAEVERTVVGGVLDRGGERDEVEGDVEGEAEGEGKGGPRGRGRGGESSWVEMSIEIPGLRDDDALPVFLAEMMREALMVSGSGEGDDGDWEGDEGMPQGLKGRLVINGGWHWRIYIDILLLSPPLSYPLPLLSLTTHLALLSTKLPRLLSKDEEDPMFDDDWAAAEYLYPRRQSQPQPQKQTKSASSSSTTTTTRTSHHLHPFRPPVTLLVISVGDNIIFDPSREEIAVAEAVLAVSVGRDTTTTTNKPNNENENANNPLKLLSIRTIDPPSRLTNPGIPNSENAATIGFAAGGGAGQNETSADMMAGAAVDTGEDVAGVWRPRRGGVKRSVVSRIVKMVLKKGGVGEEVMEGLEGVEVG</sequence>
<dbReference type="SUPFAM" id="SSF54211">
    <property type="entry name" value="Ribosomal protein S5 domain 2-like"/>
    <property type="match status" value="1"/>
</dbReference>
<dbReference type="GO" id="GO:0000467">
    <property type="term" value="P:exonucleolytic trimming to generate mature 3'-end of 5.8S rRNA from tricistronic rRNA transcript (SSU-rRNA, 5.8S rRNA, LSU-rRNA)"/>
    <property type="evidence" value="ECO:0007669"/>
    <property type="project" value="TreeGrafter"/>
</dbReference>
<feature type="region of interest" description="Disordered" evidence="7">
    <location>
        <begin position="91"/>
        <end position="124"/>
    </location>
</feature>
<keyword evidence="9" id="KW-1185">Reference proteome</keyword>
<dbReference type="GO" id="GO:0034475">
    <property type="term" value="P:U4 snRNA 3'-end processing"/>
    <property type="evidence" value="ECO:0007669"/>
    <property type="project" value="TreeGrafter"/>
</dbReference>
<evidence type="ECO:0000256" key="5">
    <source>
        <dbReference type="ARBA" id="ARBA00022835"/>
    </source>
</evidence>
<dbReference type="GO" id="GO:0000176">
    <property type="term" value="C:nuclear exosome (RNase complex)"/>
    <property type="evidence" value="ECO:0007669"/>
    <property type="project" value="TreeGrafter"/>
</dbReference>
<dbReference type="VEuPathDB" id="FungiDB:EMCG_01540"/>
<organism evidence="8 9">
    <name type="scientific">[Emmonsia] crescens</name>
    <dbReference type="NCBI Taxonomy" id="73230"/>
    <lineage>
        <taxon>Eukaryota</taxon>
        <taxon>Fungi</taxon>
        <taxon>Dikarya</taxon>
        <taxon>Ascomycota</taxon>
        <taxon>Pezizomycotina</taxon>
        <taxon>Eurotiomycetes</taxon>
        <taxon>Eurotiomycetidae</taxon>
        <taxon>Onygenales</taxon>
        <taxon>Ajellomycetaceae</taxon>
        <taxon>Emergomyces</taxon>
    </lineage>
</organism>
<evidence type="ECO:0000256" key="6">
    <source>
        <dbReference type="ARBA" id="ARBA00042523"/>
    </source>
</evidence>
<dbReference type="EMBL" id="PDND01000091">
    <property type="protein sequence ID" value="PGH32493.1"/>
    <property type="molecule type" value="Genomic_DNA"/>
</dbReference>
<dbReference type="PANTHER" id="PTHR11097">
    <property type="entry name" value="EXOSOME COMPLEX EXONUCLEASE RIBOSOMAL RNA PROCESSING PROTEIN"/>
    <property type="match status" value="1"/>
</dbReference>
<evidence type="ECO:0000313" key="8">
    <source>
        <dbReference type="EMBL" id="PGH32493.1"/>
    </source>
</evidence>
<accession>A0A2B7ZH54</accession>
<dbReference type="AlphaFoldDB" id="A0A2B7ZH54"/>
<dbReference type="GO" id="GO:0005730">
    <property type="term" value="C:nucleolus"/>
    <property type="evidence" value="ECO:0007669"/>
    <property type="project" value="UniProtKB-SubCell"/>
</dbReference>
<evidence type="ECO:0000313" key="9">
    <source>
        <dbReference type="Proteomes" id="UP000226031"/>
    </source>
</evidence>
<dbReference type="GO" id="GO:0034476">
    <property type="term" value="P:U5 snRNA 3'-end processing"/>
    <property type="evidence" value="ECO:0007669"/>
    <property type="project" value="TreeGrafter"/>
</dbReference>
<dbReference type="InterPro" id="IPR050590">
    <property type="entry name" value="Exosome_comp_Rrp42_subfam"/>
</dbReference>
<dbReference type="STRING" id="73230.A0A2B7ZH54"/>
<keyword evidence="4" id="KW-0963">Cytoplasm</keyword>
<reference evidence="8 9" key="1">
    <citation type="submission" date="2017-10" db="EMBL/GenBank/DDBJ databases">
        <title>Comparative genomics in systemic dimorphic fungi from Ajellomycetaceae.</title>
        <authorList>
            <person name="Munoz J.F."/>
            <person name="Mcewen J.G."/>
            <person name="Clay O.K."/>
            <person name="Cuomo C.A."/>
        </authorList>
    </citation>
    <scope>NUCLEOTIDE SEQUENCE [LARGE SCALE GENOMIC DNA]</scope>
    <source>
        <strain evidence="8 9">UAMH4076</strain>
    </source>
</reference>
<keyword evidence="5" id="KW-0271">Exosome</keyword>
<feature type="compositionally biased region" description="Acidic residues" evidence="7">
    <location>
        <begin position="97"/>
        <end position="108"/>
    </location>
</feature>
<feature type="compositionally biased region" description="Low complexity" evidence="7">
    <location>
        <begin position="247"/>
        <end position="272"/>
    </location>
</feature>
<dbReference type="GO" id="GO:0071035">
    <property type="term" value="P:nuclear polyadenylation-dependent rRNA catabolic process"/>
    <property type="evidence" value="ECO:0007669"/>
    <property type="project" value="TreeGrafter"/>
</dbReference>
<comment type="similarity">
    <text evidence="3">Belongs to the RNase PH family.</text>
</comment>
<dbReference type="GO" id="GO:0016075">
    <property type="term" value="P:rRNA catabolic process"/>
    <property type="evidence" value="ECO:0007669"/>
    <property type="project" value="TreeGrafter"/>
</dbReference>
<proteinExistence type="inferred from homology"/>
<dbReference type="GO" id="GO:0071028">
    <property type="term" value="P:nuclear mRNA surveillance"/>
    <property type="evidence" value="ECO:0007669"/>
    <property type="project" value="TreeGrafter"/>
</dbReference>
<feature type="region of interest" description="Disordered" evidence="7">
    <location>
        <begin position="247"/>
        <end position="278"/>
    </location>
</feature>
<name>A0A2B7ZH54_9EURO</name>
<comment type="subcellular location">
    <subcellularLocation>
        <location evidence="1">Cytoplasm</location>
    </subcellularLocation>
    <subcellularLocation>
        <location evidence="2">Nucleus</location>
        <location evidence="2">Nucleolus</location>
    </subcellularLocation>
</comment>
<evidence type="ECO:0000256" key="1">
    <source>
        <dbReference type="ARBA" id="ARBA00004496"/>
    </source>
</evidence>
<dbReference type="GO" id="GO:0034473">
    <property type="term" value="P:U1 snRNA 3'-end processing"/>
    <property type="evidence" value="ECO:0007669"/>
    <property type="project" value="TreeGrafter"/>
</dbReference>
<comment type="caution">
    <text evidence="8">The sequence shown here is derived from an EMBL/GenBank/DDBJ whole genome shotgun (WGS) entry which is preliminary data.</text>
</comment>
<evidence type="ECO:0000256" key="3">
    <source>
        <dbReference type="ARBA" id="ARBA00006678"/>
    </source>
</evidence>
<dbReference type="GO" id="GO:0000177">
    <property type="term" value="C:cytoplasmic exosome (RNase complex)"/>
    <property type="evidence" value="ECO:0007669"/>
    <property type="project" value="TreeGrafter"/>
</dbReference>
<dbReference type="PANTHER" id="PTHR11097:SF8">
    <property type="entry name" value="EXOSOME COMPLEX COMPONENT RRP42"/>
    <property type="match status" value="1"/>
</dbReference>
<dbReference type="VEuPathDB" id="FungiDB:EMCG_08585"/>
<evidence type="ECO:0000256" key="2">
    <source>
        <dbReference type="ARBA" id="ARBA00004604"/>
    </source>
</evidence>
<gene>
    <name evidence="8" type="ORF">GX50_04730</name>
</gene>
<dbReference type="InterPro" id="IPR020568">
    <property type="entry name" value="Ribosomal_Su5_D2-typ_SF"/>
</dbReference>
<dbReference type="InterPro" id="IPR027408">
    <property type="entry name" value="PNPase/RNase_PH_dom_sf"/>
</dbReference>
<dbReference type="Proteomes" id="UP000226031">
    <property type="component" value="Unassembled WGS sequence"/>
</dbReference>
<evidence type="ECO:0000256" key="4">
    <source>
        <dbReference type="ARBA" id="ARBA00022490"/>
    </source>
</evidence>
<dbReference type="Gene3D" id="3.30.230.70">
    <property type="entry name" value="GHMP Kinase, N-terminal domain"/>
    <property type="match status" value="1"/>
</dbReference>
<protein>
    <recommendedName>
        <fullName evidence="6">Ribosomal RNA-processing protein 42</fullName>
    </recommendedName>
</protein>
<dbReference type="GO" id="GO:0035925">
    <property type="term" value="F:mRNA 3'-UTR AU-rich region binding"/>
    <property type="evidence" value="ECO:0007669"/>
    <property type="project" value="TreeGrafter"/>
</dbReference>
<dbReference type="GO" id="GO:0071038">
    <property type="term" value="P:TRAMP-dependent tRNA surveillance pathway"/>
    <property type="evidence" value="ECO:0007669"/>
    <property type="project" value="TreeGrafter"/>
</dbReference>
<evidence type="ECO:0000256" key="7">
    <source>
        <dbReference type="SAM" id="MobiDB-lite"/>
    </source>
</evidence>